<reference evidence="3 4" key="1">
    <citation type="submission" date="2021-05" db="EMBL/GenBank/DDBJ databases">
        <title>Genome Assembly of Synthetic Allotetraploid Brassica napus Reveals Homoeologous Exchanges between Subgenomes.</title>
        <authorList>
            <person name="Davis J.T."/>
        </authorList>
    </citation>
    <scope>NUCLEOTIDE SEQUENCE [LARGE SCALE GENOMIC DNA]</scope>
    <source>
        <strain evidence="4">cv. Da-Ae</strain>
        <tissue evidence="3">Seedling</tissue>
    </source>
</reference>
<dbReference type="EMBL" id="JAGKQM010000019">
    <property type="protein sequence ID" value="KAH0857679.1"/>
    <property type="molecule type" value="Genomic_DNA"/>
</dbReference>
<comment type="subcellular location">
    <subcellularLocation>
        <location evidence="1">Nucleus</location>
    </subcellularLocation>
</comment>
<gene>
    <name evidence="3" type="ORF">HID58_085940</name>
</gene>
<keyword evidence="4" id="KW-1185">Reference proteome</keyword>
<organism evidence="3 4">
    <name type="scientific">Brassica napus</name>
    <name type="common">Rape</name>
    <dbReference type="NCBI Taxonomy" id="3708"/>
    <lineage>
        <taxon>Eukaryota</taxon>
        <taxon>Viridiplantae</taxon>
        <taxon>Streptophyta</taxon>
        <taxon>Embryophyta</taxon>
        <taxon>Tracheophyta</taxon>
        <taxon>Spermatophyta</taxon>
        <taxon>Magnoliopsida</taxon>
        <taxon>eudicotyledons</taxon>
        <taxon>Gunneridae</taxon>
        <taxon>Pentapetalae</taxon>
        <taxon>rosids</taxon>
        <taxon>malvids</taxon>
        <taxon>Brassicales</taxon>
        <taxon>Brassicaceae</taxon>
        <taxon>Brassiceae</taxon>
        <taxon>Brassica</taxon>
    </lineage>
</organism>
<dbReference type="PANTHER" id="PTHR12565">
    <property type="entry name" value="STEROL REGULATORY ELEMENT-BINDING PROTEIN"/>
    <property type="match status" value="1"/>
</dbReference>
<feature type="non-terminal residue" evidence="3">
    <location>
        <position position="1"/>
    </location>
</feature>
<accession>A0ABQ7XP26</accession>
<keyword evidence="2" id="KW-0539">Nucleus</keyword>
<name>A0ABQ7XP26_BRANA</name>
<sequence>YCLSFVLMDPSEMMNEGAPFNMAEIWQFPMTGVSTEESSVNLTTTTVAGDQGSMSHALSQAVLEGISGVWNRREDESGKVVSTRNKRLKIDEVCDGKTETGSPETNVDQKKQKTEPMKDYIHVRARRGQATDSPSLAERILCHDVTRLLVKHLFLDEIINYIQSLQRQVEFLSMKLEAFNSRMNHSGVEVFLPKEFGQQAFENQEMQFGSQSIREYSRGASPDWLHMQIGSGGFQRASSSQTLNDAGGWCEFKKCCRNSENSHRSETRLTLKF</sequence>
<evidence type="ECO:0000313" key="3">
    <source>
        <dbReference type="EMBL" id="KAH0857679.1"/>
    </source>
</evidence>
<comment type="caution">
    <text evidence="3">The sequence shown here is derived from an EMBL/GenBank/DDBJ whole genome shotgun (WGS) entry which is preliminary data.</text>
</comment>
<dbReference type="InterPro" id="IPR024097">
    <property type="entry name" value="bHLH_ZIP_TF"/>
</dbReference>
<protein>
    <submittedName>
        <fullName evidence="3">Uncharacterized protein</fullName>
    </submittedName>
</protein>
<evidence type="ECO:0000256" key="1">
    <source>
        <dbReference type="ARBA" id="ARBA00004123"/>
    </source>
</evidence>
<dbReference type="Proteomes" id="UP000824890">
    <property type="component" value="Unassembled WGS sequence"/>
</dbReference>
<evidence type="ECO:0000256" key="2">
    <source>
        <dbReference type="ARBA" id="ARBA00023242"/>
    </source>
</evidence>
<proteinExistence type="predicted"/>
<dbReference type="PANTHER" id="PTHR12565:SF460">
    <property type="entry name" value="TRANSCRIPTION FACTOR BPE"/>
    <property type="match status" value="1"/>
</dbReference>
<evidence type="ECO:0000313" key="4">
    <source>
        <dbReference type="Proteomes" id="UP000824890"/>
    </source>
</evidence>